<dbReference type="OrthoDB" id="4335782at2"/>
<sequence>MPLAELSLLERDREQAVLSAVIGELCSARPAVVMVTGEPGLGQNDLLRWAARHAARRGVRVLTARATPAEHDLRYGVVGQLLAHDEQFASQQPSLLLQQHRPGRYPGLTRLLTTSRDHPTLLVVENVHRLDPDSQRWLEALVRRLPRVPVALVTSSTGTAGISPEWCASSPVTGMATTVELALPALTAVGTATAVETVCGTPGDPAFTAAAVDATAGNPAVLRDALCRFARAGHRPDADHVDHLRAVAAEVIGDHTAQILSELRDPVALGALRALAVCGDLLDFALVMALAGARSVPEIRLRAALEDSGLVTVRDGRPRVGGPVVRARILEEMPADERADLYARAAELAQRVAADDQGIADLLLPAGPVDAPWAVHTLRRGAAAALRAGRRDRAAAYLTRALDLPMSPEDRIRVTLRLASVELVTAPSAAERRLTGIIRASEETYDPFRTRAADLCLLGGAADGARRALATVLDEGRRSTPADPDTARADAVRRDELTALLRLAQPYRDDPLELDVPCVADLPGPPHGPAATGVRAWVAAMRGDDRPTARRLARAALDPDRAWGPPLTVPRLLACRVLLLTEDGDEAAAHLCALIAEGHRERCPTTLAHALATRADLHLRHGRPDAAAHDLAAADLELPPGSRHPLSYPYWTALALIAELCGGRADRAHAVTRRPVPVLAAEGVAWAQSLFARGLLAEAEGDPRRARALFRACGRWLLRHDCLNPALMPWRSHAAEAAHTLGDTEEALRLAREEVALAERWGAPGVLGRARLRLAGMTGEDPPRHPDAAPGTHPRAGYAPTVLAPAAAGARGHAPVPGTGRAAGRTARATTGPADLHAPDAQGQSGPRTAPADRAAGSVPPAWRVLSPAERETAVLAAGGLTNREIAVALSVTARAVELRLSGVYRKLRIRGRDELRAPIHGTEGD</sequence>
<keyword evidence="2" id="KW-0067">ATP-binding</keyword>
<dbReference type="SUPFAM" id="SSF52540">
    <property type="entry name" value="P-loop containing nucleoside triphosphate hydrolases"/>
    <property type="match status" value="1"/>
</dbReference>
<dbReference type="InterPro" id="IPR016032">
    <property type="entry name" value="Sig_transdc_resp-reg_C-effctor"/>
</dbReference>
<dbReference type="SUPFAM" id="SSF46894">
    <property type="entry name" value="C-terminal effector domain of the bipartite response regulators"/>
    <property type="match status" value="1"/>
</dbReference>
<keyword evidence="6" id="KW-1185">Reference proteome</keyword>
<dbReference type="InterPro" id="IPR036388">
    <property type="entry name" value="WH-like_DNA-bd_sf"/>
</dbReference>
<evidence type="ECO:0000256" key="2">
    <source>
        <dbReference type="ARBA" id="ARBA00022840"/>
    </source>
</evidence>
<evidence type="ECO:0000259" key="4">
    <source>
        <dbReference type="SMART" id="SM00421"/>
    </source>
</evidence>
<dbReference type="InterPro" id="IPR011990">
    <property type="entry name" value="TPR-like_helical_dom_sf"/>
</dbReference>
<feature type="domain" description="HTH luxR-type" evidence="4">
    <location>
        <begin position="863"/>
        <end position="920"/>
    </location>
</feature>
<dbReference type="RefSeq" id="WP_055420161.1">
    <property type="nucleotide sequence ID" value="NZ_CP019724.1"/>
</dbReference>
<feature type="region of interest" description="Disordered" evidence="3">
    <location>
        <begin position="776"/>
        <end position="859"/>
    </location>
</feature>
<evidence type="ECO:0000313" key="5">
    <source>
        <dbReference type="EMBL" id="AQS71373.1"/>
    </source>
</evidence>
<dbReference type="Gene3D" id="1.25.40.10">
    <property type="entry name" value="Tetratricopeptide repeat domain"/>
    <property type="match status" value="1"/>
</dbReference>
<dbReference type="Pfam" id="PF00196">
    <property type="entry name" value="GerE"/>
    <property type="match status" value="1"/>
</dbReference>
<dbReference type="EMBL" id="CP019724">
    <property type="protein sequence ID" value="AQS71373.1"/>
    <property type="molecule type" value="Genomic_DNA"/>
</dbReference>
<dbReference type="InterPro" id="IPR000792">
    <property type="entry name" value="Tscrpt_reg_LuxR_C"/>
</dbReference>
<dbReference type="AlphaFoldDB" id="A0A1S6JHY3"/>
<dbReference type="GO" id="GO:0005737">
    <property type="term" value="C:cytoplasm"/>
    <property type="evidence" value="ECO:0007669"/>
    <property type="project" value="TreeGrafter"/>
</dbReference>
<dbReference type="PANTHER" id="PTHR16305">
    <property type="entry name" value="TESTICULAR SOLUBLE ADENYLYL CYCLASE"/>
    <property type="match status" value="1"/>
</dbReference>
<gene>
    <name evidence="5" type="ORF">B1H29_34935</name>
</gene>
<evidence type="ECO:0000256" key="3">
    <source>
        <dbReference type="SAM" id="MobiDB-lite"/>
    </source>
</evidence>
<organism evidence="5 6">
    <name type="scientific">Streptomyces pactum</name>
    <dbReference type="NCBI Taxonomy" id="68249"/>
    <lineage>
        <taxon>Bacteria</taxon>
        <taxon>Bacillati</taxon>
        <taxon>Actinomycetota</taxon>
        <taxon>Actinomycetes</taxon>
        <taxon>Kitasatosporales</taxon>
        <taxon>Streptomycetaceae</taxon>
        <taxon>Streptomyces</taxon>
    </lineage>
</organism>
<reference evidence="5 6" key="1">
    <citation type="submission" date="2017-02" db="EMBL/GenBank/DDBJ databases">
        <title>Streptomyces pactum ACT12 Genome sequencing and assembly.</title>
        <authorList>
            <person name="Xue Q."/>
            <person name="Yan X."/>
            <person name="Jia L."/>
            <person name="Yan H."/>
        </authorList>
    </citation>
    <scope>NUCLEOTIDE SEQUENCE [LARGE SCALE GENOMIC DNA]</scope>
    <source>
        <strain evidence="5 6">ACT12</strain>
    </source>
</reference>
<dbReference type="GO" id="GO:0004016">
    <property type="term" value="F:adenylate cyclase activity"/>
    <property type="evidence" value="ECO:0007669"/>
    <property type="project" value="TreeGrafter"/>
</dbReference>
<evidence type="ECO:0000313" key="6">
    <source>
        <dbReference type="Proteomes" id="UP000189443"/>
    </source>
</evidence>
<dbReference type="Proteomes" id="UP000189443">
    <property type="component" value="Chromosome"/>
</dbReference>
<dbReference type="PANTHER" id="PTHR16305:SF35">
    <property type="entry name" value="TRANSCRIPTIONAL ACTIVATOR DOMAIN"/>
    <property type="match status" value="1"/>
</dbReference>
<dbReference type="KEGG" id="spac:B1H29_34935"/>
<feature type="compositionally biased region" description="Low complexity" evidence="3">
    <location>
        <begin position="796"/>
        <end position="832"/>
    </location>
</feature>
<evidence type="ECO:0000256" key="1">
    <source>
        <dbReference type="ARBA" id="ARBA00022741"/>
    </source>
</evidence>
<dbReference type="Pfam" id="PF13191">
    <property type="entry name" value="AAA_16"/>
    <property type="match status" value="1"/>
</dbReference>
<proteinExistence type="predicted"/>
<keyword evidence="1" id="KW-0547">Nucleotide-binding</keyword>
<dbReference type="Gene3D" id="1.10.10.10">
    <property type="entry name" value="Winged helix-like DNA-binding domain superfamily/Winged helix DNA-binding domain"/>
    <property type="match status" value="1"/>
</dbReference>
<dbReference type="GO" id="GO:0005524">
    <property type="term" value="F:ATP binding"/>
    <property type="evidence" value="ECO:0007669"/>
    <property type="project" value="UniProtKB-KW"/>
</dbReference>
<dbReference type="GO" id="GO:0003677">
    <property type="term" value="F:DNA binding"/>
    <property type="evidence" value="ECO:0007669"/>
    <property type="project" value="InterPro"/>
</dbReference>
<protein>
    <submittedName>
        <fullName evidence="5">Helix-turn-helix transcriptional regulator</fullName>
    </submittedName>
</protein>
<accession>A0A1S6JHY3</accession>
<dbReference type="InterPro" id="IPR041664">
    <property type="entry name" value="AAA_16"/>
</dbReference>
<dbReference type="SMART" id="SM00421">
    <property type="entry name" value="HTH_LUXR"/>
    <property type="match status" value="1"/>
</dbReference>
<dbReference type="InterPro" id="IPR027417">
    <property type="entry name" value="P-loop_NTPase"/>
</dbReference>
<dbReference type="GO" id="GO:0006355">
    <property type="term" value="P:regulation of DNA-templated transcription"/>
    <property type="evidence" value="ECO:0007669"/>
    <property type="project" value="InterPro"/>
</dbReference>
<name>A0A1S6JHY3_9ACTN</name>
<dbReference type="CDD" id="cd06170">
    <property type="entry name" value="LuxR_C_like"/>
    <property type="match status" value="1"/>
</dbReference>